<comment type="caution">
    <text evidence="1">The sequence shown here is derived from an EMBL/GenBank/DDBJ whole genome shotgun (WGS) entry which is preliminary data.</text>
</comment>
<dbReference type="EMBL" id="CAKOFQ010007324">
    <property type="protein sequence ID" value="CAH1998323.1"/>
    <property type="molecule type" value="Genomic_DNA"/>
</dbReference>
<keyword evidence="2" id="KW-1185">Reference proteome</keyword>
<proteinExistence type="predicted"/>
<evidence type="ECO:0000313" key="2">
    <source>
        <dbReference type="Proteomes" id="UP001152888"/>
    </source>
</evidence>
<gene>
    <name evidence="1" type="ORF">ACAOBT_LOCUS24309</name>
</gene>
<organism evidence="1 2">
    <name type="scientific">Acanthoscelides obtectus</name>
    <name type="common">Bean weevil</name>
    <name type="synonym">Bruchus obtectus</name>
    <dbReference type="NCBI Taxonomy" id="200917"/>
    <lineage>
        <taxon>Eukaryota</taxon>
        <taxon>Metazoa</taxon>
        <taxon>Ecdysozoa</taxon>
        <taxon>Arthropoda</taxon>
        <taxon>Hexapoda</taxon>
        <taxon>Insecta</taxon>
        <taxon>Pterygota</taxon>
        <taxon>Neoptera</taxon>
        <taxon>Endopterygota</taxon>
        <taxon>Coleoptera</taxon>
        <taxon>Polyphaga</taxon>
        <taxon>Cucujiformia</taxon>
        <taxon>Chrysomeloidea</taxon>
        <taxon>Chrysomelidae</taxon>
        <taxon>Bruchinae</taxon>
        <taxon>Bruchini</taxon>
        <taxon>Acanthoscelides</taxon>
    </lineage>
</organism>
<evidence type="ECO:0000313" key="1">
    <source>
        <dbReference type="EMBL" id="CAH1998323.1"/>
    </source>
</evidence>
<name>A0A9P0PV59_ACAOB</name>
<dbReference type="Proteomes" id="UP001152888">
    <property type="component" value="Unassembled WGS sequence"/>
</dbReference>
<sequence length="64" mass="7600">MCIELIVDSKKYLYNLNFVVRAFYNIIYSHSLHSRNSIFEHILSSEIITRLGQLIDTFHGQQIR</sequence>
<accession>A0A9P0PV59</accession>
<protein>
    <submittedName>
        <fullName evidence="1">Uncharacterized protein</fullName>
    </submittedName>
</protein>
<dbReference type="AlphaFoldDB" id="A0A9P0PV59"/>
<reference evidence="1" key="1">
    <citation type="submission" date="2022-03" db="EMBL/GenBank/DDBJ databases">
        <authorList>
            <person name="Sayadi A."/>
        </authorList>
    </citation>
    <scope>NUCLEOTIDE SEQUENCE</scope>
</reference>